<dbReference type="InterPro" id="IPR016071">
    <property type="entry name" value="Staphylococal_nuclease_OB-fold"/>
</dbReference>
<reference evidence="2 3" key="1">
    <citation type="journal article" date="2010" name="J. Bacteriol.">
        <title>Genome sequences of Pelagibaca bermudensis HTCC2601T and Maritimibacter alkaliphilus HTCC2654T, the type strains of two marine Roseobacter genera.</title>
        <authorList>
            <person name="Thrash J.C."/>
            <person name="Cho J.C."/>
            <person name="Ferriera S."/>
            <person name="Johnson J."/>
            <person name="Vergin K.L."/>
            <person name="Giovannoni S.J."/>
        </authorList>
    </citation>
    <scope>NUCLEOTIDE SEQUENCE [LARGE SCALE GENOMIC DNA]</scope>
    <source>
        <strain evidence="2 3">HTCC2654</strain>
    </source>
</reference>
<sequence length="155" mass="17064">MIHPAQAQSTDTGISGIPEVIDADVLKFGQQRVILWGVDAPERPQRCYINGTVWGCHDAAKRHLQLLAGRGEVSCTYRGEPDRLGRQFGVCTSGGDDLNAEMVKAGFALAFEEQSDEYVVDMVDAITAGVGLWQVGVEFEEPWLFRRRETPGGLR</sequence>
<dbReference type="eggNOG" id="COG1525">
    <property type="taxonomic scope" value="Bacteria"/>
</dbReference>
<dbReference type="InterPro" id="IPR035437">
    <property type="entry name" value="SNase_OB-fold_sf"/>
</dbReference>
<evidence type="ECO:0000313" key="3">
    <source>
        <dbReference type="Proteomes" id="UP000002931"/>
    </source>
</evidence>
<organism evidence="2 3">
    <name type="scientific">Maritimibacter alkaliphilus HTCC2654</name>
    <dbReference type="NCBI Taxonomy" id="314271"/>
    <lineage>
        <taxon>Bacteria</taxon>
        <taxon>Pseudomonadati</taxon>
        <taxon>Pseudomonadota</taxon>
        <taxon>Alphaproteobacteria</taxon>
        <taxon>Rhodobacterales</taxon>
        <taxon>Roseobacteraceae</taxon>
        <taxon>Maritimibacter</taxon>
    </lineage>
</organism>
<evidence type="ECO:0000259" key="1">
    <source>
        <dbReference type="Pfam" id="PF00565"/>
    </source>
</evidence>
<keyword evidence="3" id="KW-1185">Reference proteome</keyword>
<dbReference type="EMBL" id="AAMT01000005">
    <property type="protein sequence ID" value="EAQ13252.1"/>
    <property type="molecule type" value="Genomic_DNA"/>
</dbReference>
<accession>A3VEB4</accession>
<dbReference type="HOGENOM" id="CLU_046484_6_3_5"/>
<gene>
    <name evidence="2" type="ORF">RB2654_09289</name>
</gene>
<protein>
    <submittedName>
        <fullName evidence="2">Nuclease (SNase-like)</fullName>
    </submittedName>
</protein>
<dbReference type="RefSeq" id="WP_008330795.1">
    <property type="nucleotide sequence ID" value="NZ_VNHV01000001.1"/>
</dbReference>
<evidence type="ECO:0000313" key="2">
    <source>
        <dbReference type="EMBL" id="EAQ13252.1"/>
    </source>
</evidence>
<dbReference type="SUPFAM" id="SSF50199">
    <property type="entry name" value="Staphylococcal nuclease"/>
    <property type="match status" value="1"/>
</dbReference>
<feature type="domain" description="TNase-like" evidence="1">
    <location>
        <begin position="32"/>
        <end position="134"/>
    </location>
</feature>
<proteinExistence type="predicted"/>
<dbReference type="STRING" id="314271.RB2654_09289"/>
<dbReference type="Pfam" id="PF00565">
    <property type="entry name" value="SNase"/>
    <property type="match status" value="1"/>
</dbReference>
<dbReference type="AlphaFoldDB" id="A3VEB4"/>
<comment type="caution">
    <text evidence="2">The sequence shown here is derived from an EMBL/GenBank/DDBJ whole genome shotgun (WGS) entry which is preliminary data.</text>
</comment>
<dbReference type="Gene3D" id="2.40.50.90">
    <property type="match status" value="1"/>
</dbReference>
<dbReference type="Proteomes" id="UP000002931">
    <property type="component" value="Unassembled WGS sequence"/>
</dbReference>
<name>A3VEB4_9RHOB</name>